<organism evidence="2 3">
    <name type="scientific">Caenispirillum bisanense</name>
    <dbReference type="NCBI Taxonomy" id="414052"/>
    <lineage>
        <taxon>Bacteria</taxon>
        <taxon>Pseudomonadati</taxon>
        <taxon>Pseudomonadota</taxon>
        <taxon>Alphaproteobacteria</taxon>
        <taxon>Rhodospirillales</taxon>
        <taxon>Novispirillaceae</taxon>
        <taxon>Caenispirillum</taxon>
    </lineage>
</organism>
<dbReference type="OrthoDB" id="7349852at2"/>
<dbReference type="Proteomes" id="UP000219621">
    <property type="component" value="Unassembled WGS sequence"/>
</dbReference>
<evidence type="ECO:0000313" key="2">
    <source>
        <dbReference type="EMBL" id="SOD98615.1"/>
    </source>
</evidence>
<accession>A0A286GSU3</accession>
<dbReference type="RefSeq" id="WP_097280435.1">
    <property type="nucleotide sequence ID" value="NZ_OCNJ01000008.1"/>
</dbReference>
<keyword evidence="1" id="KW-0812">Transmembrane</keyword>
<protein>
    <submittedName>
        <fullName evidence="2">Transcriptional activator TraM</fullName>
    </submittedName>
</protein>
<dbReference type="EMBL" id="OCNJ01000008">
    <property type="protein sequence ID" value="SOD98615.1"/>
    <property type="molecule type" value="Genomic_DNA"/>
</dbReference>
<keyword evidence="1" id="KW-1133">Transmembrane helix</keyword>
<keyword evidence="3" id="KW-1185">Reference proteome</keyword>
<feature type="transmembrane region" description="Helical" evidence="1">
    <location>
        <begin position="112"/>
        <end position="138"/>
    </location>
</feature>
<evidence type="ECO:0000313" key="3">
    <source>
        <dbReference type="Proteomes" id="UP000219621"/>
    </source>
</evidence>
<reference evidence="2 3" key="1">
    <citation type="submission" date="2017-09" db="EMBL/GenBank/DDBJ databases">
        <authorList>
            <person name="Ehlers B."/>
            <person name="Leendertz F.H."/>
        </authorList>
    </citation>
    <scope>NUCLEOTIDE SEQUENCE [LARGE SCALE GENOMIC DNA]</scope>
    <source>
        <strain evidence="2 3">USBA 140</strain>
    </source>
</reference>
<name>A0A286GSU3_9PROT</name>
<keyword evidence="1" id="KW-0472">Membrane</keyword>
<gene>
    <name evidence="2" type="ORF">SAMN05421508_10827</name>
</gene>
<evidence type="ECO:0000256" key="1">
    <source>
        <dbReference type="SAM" id="Phobius"/>
    </source>
</evidence>
<proteinExistence type="predicted"/>
<dbReference type="AlphaFoldDB" id="A0A286GSU3"/>
<sequence>MSAPLPPPQSIDDLRAALLKDHGATVSKDDPVLMVYTIHRAALGETVQALDAFRAALRDEVAAISRGHTAEVRTALAEIHDAVTSDALKQRLAAMQEAAVLADRSAAAMRRLVVRLSLLSLATGVAAALAVAAAVLVLR</sequence>